<keyword evidence="3" id="KW-1185">Reference proteome</keyword>
<organism evidence="2 3">
    <name type="scientific">Wickerhamomyces ciferrii (strain ATCC 14091 / BCRC 22168 / CBS 111 / JCM 3599 / NBRC 0793 / NRRL Y-1031 F-60-10)</name>
    <name type="common">Yeast</name>
    <name type="synonym">Pichia ciferrii</name>
    <dbReference type="NCBI Taxonomy" id="1206466"/>
    <lineage>
        <taxon>Eukaryota</taxon>
        <taxon>Fungi</taxon>
        <taxon>Dikarya</taxon>
        <taxon>Ascomycota</taxon>
        <taxon>Saccharomycotina</taxon>
        <taxon>Saccharomycetes</taxon>
        <taxon>Phaffomycetales</taxon>
        <taxon>Wickerhamomycetaceae</taxon>
        <taxon>Wickerhamomyces</taxon>
    </lineage>
</organism>
<dbReference type="EC" id="3.6.1.-" evidence="2"/>
<dbReference type="STRING" id="1206466.K0KVX8"/>
<dbReference type="AlphaFoldDB" id="K0KVX8"/>
<gene>
    <name evidence="2" type="ORF">BN7_4845</name>
</gene>
<reference evidence="2 3" key="1">
    <citation type="journal article" date="2012" name="Eukaryot. Cell">
        <title>Draft genome sequence of Wickerhamomyces ciferrii NRRL Y-1031 F-60-10.</title>
        <authorList>
            <person name="Schneider J."/>
            <person name="Andrea H."/>
            <person name="Blom J."/>
            <person name="Jaenicke S."/>
            <person name="Ruckert C."/>
            <person name="Schorsch C."/>
            <person name="Szczepanowski R."/>
            <person name="Farwick M."/>
            <person name="Goesmann A."/>
            <person name="Puhler A."/>
            <person name="Schaffer S."/>
            <person name="Tauch A."/>
            <person name="Kohler T."/>
            <person name="Brinkrolf K."/>
        </authorList>
    </citation>
    <scope>NUCLEOTIDE SEQUENCE [LARGE SCALE GENOMIC DNA]</scope>
    <source>
        <strain evidence="3">ATCC 14091 / BCRC 22168 / CBS 111 / JCM 3599 / NBRC 0793 / NRRL Y-1031 F-60-10</strain>
    </source>
</reference>
<feature type="compositionally biased region" description="Polar residues" evidence="1">
    <location>
        <begin position="320"/>
        <end position="333"/>
    </location>
</feature>
<feature type="compositionally biased region" description="Basic and acidic residues" evidence="1">
    <location>
        <begin position="441"/>
        <end position="451"/>
    </location>
</feature>
<feature type="compositionally biased region" description="Polar residues" evidence="1">
    <location>
        <begin position="381"/>
        <end position="404"/>
    </location>
</feature>
<feature type="region of interest" description="Disordered" evidence="1">
    <location>
        <begin position="162"/>
        <end position="204"/>
    </location>
</feature>
<feature type="compositionally biased region" description="Low complexity" evidence="1">
    <location>
        <begin position="355"/>
        <end position="380"/>
    </location>
</feature>
<feature type="region of interest" description="Disordered" evidence="1">
    <location>
        <begin position="216"/>
        <end position="238"/>
    </location>
</feature>
<evidence type="ECO:0000256" key="1">
    <source>
        <dbReference type="SAM" id="MobiDB-lite"/>
    </source>
</evidence>
<feature type="compositionally biased region" description="Low complexity" evidence="1">
    <location>
        <begin position="293"/>
        <end position="319"/>
    </location>
</feature>
<dbReference type="GO" id="GO:0016787">
    <property type="term" value="F:hydrolase activity"/>
    <property type="evidence" value="ECO:0007669"/>
    <property type="project" value="UniProtKB-KW"/>
</dbReference>
<proteinExistence type="predicted"/>
<dbReference type="EMBL" id="CAIF01000186">
    <property type="protein sequence ID" value="CCH45263.1"/>
    <property type="molecule type" value="Genomic_DNA"/>
</dbReference>
<keyword evidence="2" id="KW-0378">Hydrolase</keyword>
<dbReference type="SUPFAM" id="SSF46689">
    <property type="entry name" value="Homeodomain-like"/>
    <property type="match status" value="1"/>
</dbReference>
<comment type="caution">
    <text evidence="2">The sequence shown here is derived from an EMBL/GenBank/DDBJ whole genome shotgun (WGS) entry which is preliminary data.</text>
</comment>
<dbReference type="HOGENOM" id="CLU_520930_0_0_1"/>
<name>K0KVX8_WICCF</name>
<evidence type="ECO:0000313" key="2">
    <source>
        <dbReference type="EMBL" id="CCH45263.1"/>
    </source>
</evidence>
<feature type="compositionally biased region" description="Polar residues" evidence="1">
    <location>
        <begin position="282"/>
        <end position="292"/>
    </location>
</feature>
<feature type="compositionally biased region" description="Low complexity" evidence="1">
    <location>
        <begin position="418"/>
        <end position="440"/>
    </location>
</feature>
<dbReference type="InParanoid" id="K0KVX8"/>
<accession>K0KVX8</accession>
<protein>
    <submittedName>
        <fullName evidence="2">Chromodomain-helicase-DNA-binding protein</fullName>
        <ecNumber evidence="2">3.6.1.-</ecNumber>
    </submittedName>
</protein>
<sequence>MFTDKKLKEYNDREERFKQAIEEAQNNKTASINSIANKYRVSRTTLSRRIHGFKNTRTSHEKQQKFTNDEELIIIERINQLLKKSSQIPSKKEILVICEDLLKTKYMDKQQQPENESFFKVGKNWIDRFLERHNDKLMINEKTSLCEYYKYEFLQRKKLRSNRDFKSEDDESSSNSPSIHDADELQHPSTLSHHPYQQQQYPQQPLQYQQQFLPQQHRPLFPPPPTGDYIYPSNMNQENQMNIPNQFQIPGLIPQASFNTSDLSNWNAGNINSVPMKPSNKLPYSQSMNFQYPQPQQTQPQQPQQQQQTPSTPSQAQAQGNRNTGFGPNSILNNHGVHLNGNAVVNIYPEGGPIPNQQQQQVQPQTTNSSTPSNTNNVNPYYQTTPIGPPSGLNNYTAHNQQNPLLPPHTNMVIPTPQQQQAQQLQQQDSNQSQQSSVQDQEQKPKLEHPSNIDLMEFFNSEQRFFFENARIKLLSELEKSQPDLNFVTKLINLSFENFGKELNTNNAVNAAAVNGGFIPSYH</sequence>
<dbReference type="InterPro" id="IPR009057">
    <property type="entry name" value="Homeodomain-like_sf"/>
</dbReference>
<dbReference type="Proteomes" id="UP000009328">
    <property type="component" value="Unassembled WGS sequence"/>
</dbReference>
<feature type="compositionally biased region" description="Low complexity" evidence="1">
    <location>
        <begin position="193"/>
        <end position="204"/>
    </location>
</feature>
<evidence type="ECO:0000313" key="3">
    <source>
        <dbReference type="Proteomes" id="UP000009328"/>
    </source>
</evidence>
<feature type="region of interest" description="Disordered" evidence="1">
    <location>
        <begin position="271"/>
        <end position="452"/>
    </location>
</feature>